<dbReference type="AlphaFoldDB" id="A0ABD2B2W2"/>
<comment type="caution">
    <text evidence="2">The sequence shown here is derived from an EMBL/GenBank/DDBJ whole genome shotgun (WGS) entry which is preliminary data.</text>
</comment>
<sequence length="153" mass="17673">MFNVDPSSEVVGSTVNFTTCLPSRALDAIERTRYAGYSQRKKRWRRSRSRRRRRRKRRERGKKENPPHGGMRKLRTRRKQREGEARMSPPAGPRQAYQANGTTRFADVALLLELRLAGTFSSLSSVWSVRGVPVGHTILSQLVRNDFLVTTYR</sequence>
<accession>A0ABD2B2W2</accession>
<dbReference type="EMBL" id="JAUDFV010000133">
    <property type="protein sequence ID" value="KAL2727074.1"/>
    <property type="molecule type" value="Genomic_DNA"/>
</dbReference>
<gene>
    <name evidence="2" type="ORF">V1478_007352</name>
</gene>
<name>A0ABD2B2W2_VESSQ</name>
<feature type="compositionally biased region" description="Basic residues" evidence="1">
    <location>
        <begin position="39"/>
        <end position="60"/>
    </location>
</feature>
<evidence type="ECO:0000313" key="3">
    <source>
        <dbReference type="Proteomes" id="UP001607302"/>
    </source>
</evidence>
<dbReference type="Proteomes" id="UP001607302">
    <property type="component" value="Unassembled WGS sequence"/>
</dbReference>
<proteinExistence type="predicted"/>
<reference evidence="2 3" key="1">
    <citation type="journal article" date="2024" name="Ann. Entomol. Soc. Am.">
        <title>Genomic analyses of the southern and eastern yellowjacket wasps (Hymenoptera: Vespidae) reveal evolutionary signatures of social life.</title>
        <authorList>
            <person name="Catto M.A."/>
            <person name="Caine P.B."/>
            <person name="Orr S.E."/>
            <person name="Hunt B.G."/>
            <person name="Goodisman M.A.D."/>
        </authorList>
    </citation>
    <scope>NUCLEOTIDE SEQUENCE [LARGE SCALE GENOMIC DNA]</scope>
    <source>
        <strain evidence="2">233</strain>
        <tissue evidence="2">Head and thorax</tissue>
    </source>
</reference>
<protein>
    <submittedName>
        <fullName evidence="2">Uncharacterized protein</fullName>
    </submittedName>
</protein>
<evidence type="ECO:0000313" key="2">
    <source>
        <dbReference type="EMBL" id="KAL2727074.1"/>
    </source>
</evidence>
<feature type="compositionally biased region" description="Basic residues" evidence="1">
    <location>
        <begin position="70"/>
        <end position="80"/>
    </location>
</feature>
<feature type="region of interest" description="Disordered" evidence="1">
    <location>
        <begin position="37"/>
        <end position="99"/>
    </location>
</feature>
<evidence type="ECO:0000256" key="1">
    <source>
        <dbReference type="SAM" id="MobiDB-lite"/>
    </source>
</evidence>
<organism evidence="2 3">
    <name type="scientific">Vespula squamosa</name>
    <name type="common">Southern yellow jacket</name>
    <name type="synonym">Wasp</name>
    <dbReference type="NCBI Taxonomy" id="30214"/>
    <lineage>
        <taxon>Eukaryota</taxon>
        <taxon>Metazoa</taxon>
        <taxon>Ecdysozoa</taxon>
        <taxon>Arthropoda</taxon>
        <taxon>Hexapoda</taxon>
        <taxon>Insecta</taxon>
        <taxon>Pterygota</taxon>
        <taxon>Neoptera</taxon>
        <taxon>Endopterygota</taxon>
        <taxon>Hymenoptera</taxon>
        <taxon>Apocrita</taxon>
        <taxon>Aculeata</taxon>
        <taxon>Vespoidea</taxon>
        <taxon>Vespidae</taxon>
        <taxon>Vespinae</taxon>
        <taxon>Vespula</taxon>
    </lineage>
</organism>
<keyword evidence="3" id="KW-1185">Reference proteome</keyword>